<dbReference type="Gene3D" id="2.120.10.30">
    <property type="entry name" value="TolB, C-terminal domain"/>
    <property type="match status" value="1"/>
</dbReference>
<keyword evidence="2" id="KW-1185">Reference proteome</keyword>
<protein>
    <submittedName>
        <fullName evidence="1">Uncharacterized protein</fullName>
    </submittedName>
</protein>
<gene>
    <name evidence="1" type="ORF">C0Q70_19952</name>
</gene>
<name>A0A2T7NE62_POMCA</name>
<dbReference type="Proteomes" id="UP000245119">
    <property type="component" value="Linkage Group LG13"/>
</dbReference>
<evidence type="ECO:0000313" key="2">
    <source>
        <dbReference type="Proteomes" id="UP000245119"/>
    </source>
</evidence>
<dbReference type="AlphaFoldDB" id="A0A2T7NE62"/>
<reference evidence="1 2" key="1">
    <citation type="submission" date="2018-04" db="EMBL/GenBank/DDBJ databases">
        <title>The genome of golden apple snail Pomacea canaliculata provides insight into stress tolerance and invasive adaptation.</title>
        <authorList>
            <person name="Liu C."/>
            <person name="Liu B."/>
            <person name="Ren Y."/>
            <person name="Zhang Y."/>
            <person name="Wang H."/>
            <person name="Li S."/>
            <person name="Jiang F."/>
            <person name="Yin L."/>
            <person name="Zhang G."/>
            <person name="Qian W."/>
            <person name="Fan W."/>
        </authorList>
    </citation>
    <scope>NUCLEOTIDE SEQUENCE [LARGE SCALE GENOMIC DNA]</scope>
    <source>
        <strain evidence="1">SZHN2017</strain>
        <tissue evidence="1">Muscle</tissue>
    </source>
</reference>
<dbReference type="EMBL" id="PZQS01000013">
    <property type="protein sequence ID" value="PVD19463.1"/>
    <property type="molecule type" value="Genomic_DNA"/>
</dbReference>
<evidence type="ECO:0000313" key="1">
    <source>
        <dbReference type="EMBL" id="PVD19463.1"/>
    </source>
</evidence>
<comment type="caution">
    <text evidence="1">The sequence shown here is derived from an EMBL/GenBank/DDBJ whole genome shotgun (WGS) entry which is preliminary data.</text>
</comment>
<dbReference type="InterPro" id="IPR011042">
    <property type="entry name" value="6-blade_b-propeller_TolB-like"/>
</dbReference>
<organism evidence="1 2">
    <name type="scientific">Pomacea canaliculata</name>
    <name type="common">Golden apple snail</name>
    <dbReference type="NCBI Taxonomy" id="400727"/>
    <lineage>
        <taxon>Eukaryota</taxon>
        <taxon>Metazoa</taxon>
        <taxon>Spiralia</taxon>
        <taxon>Lophotrochozoa</taxon>
        <taxon>Mollusca</taxon>
        <taxon>Gastropoda</taxon>
        <taxon>Caenogastropoda</taxon>
        <taxon>Architaenioglossa</taxon>
        <taxon>Ampullarioidea</taxon>
        <taxon>Ampullariidae</taxon>
        <taxon>Pomacea</taxon>
    </lineage>
</organism>
<proteinExistence type="predicted"/>
<accession>A0A2T7NE62</accession>
<sequence length="182" mass="20132">MFVHAHPDEAGKWKEEPASQKLWTKLDCVCEQSTRRFAVLARDRGKIHRPHSTEKEVVSAGWATGTVKMAAMMASLCQTIATTDTATGTLTPELLAQILSQQRNAQTMIPTESRDWPSKDVKLGEVSGVDVAPSGEVLVFHRGNRPWTKETFDEYNVMPENQRINISDAAIVRLNAATGQLS</sequence>